<gene>
    <name evidence="1" type="ORF">CNEO_41858</name>
</gene>
<organism evidence="1 2">
    <name type="scientific">Clostridium neonatale</name>
    <dbReference type="NCBI Taxonomy" id="137838"/>
    <lineage>
        <taxon>Bacteria</taxon>
        <taxon>Bacillati</taxon>
        <taxon>Bacillota</taxon>
        <taxon>Clostridia</taxon>
        <taxon>Eubacteriales</taxon>
        <taxon>Clostridiaceae</taxon>
        <taxon>Clostridium</taxon>
    </lineage>
</organism>
<protein>
    <submittedName>
        <fullName evidence="1">Uncharacterized protein</fullName>
    </submittedName>
</protein>
<accession>A0AA86JQM0</accession>
<dbReference type="EMBL" id="CAKJVE010000004">
    <property type="protein sequence ID" value="CAG9705416.1"/>
    <property type="molecule type" value="Genomic_DNA"/>
</dbReference>
<evidence type="ECO:0000313" key="1">
    <source>
        <dbReference type="EMBL" id="CAG9705416.1"/>
    </source>
</evidence>
<dbReference type="AlphaFoldDB" id="A0AA86JQM0"/>
<dbReference type="Proteomes" id="UP000789738">
    <property type="component" value="Unassembled WGS sequence"/>
</dbReference>
<reference evidence="1" key="1">
    <citation type="submission" date="2021-10" db="EMBL/GenBank/DDBJ databases">
        <authorList>
            <person name="Mesa V."/>
        </authorList>
    </citation>
    <scope>NUCLEOTIDE SEQUENCE</scope>
    <source>
        <strain evidence="1">CC3_PB</strain>
    </source>
</reference>
<proteinExistence type="predicted"/>
<sequence length="131" mass="15135">MELNIKVDWDKDDYYNAVDLNRVEHNTLIIANMIEEIVGVPVKIECDTSRDYRSLEFANGLNRIENNIEQLNVLENISWIKMKTNWNPGDSFNFEDAIRLEKNLKSLFEILNSNATNNIYCGEIYSGEGGI</sequence>
<dbReference type="RefSeq" id="WP_210888988.1">
    <property type="nucleotide sequence ID" value="NZ_CAKJVE010000004.1"/>
</dbReference>
<comment type="caution">
    <text evidence="1">The sequence shown here is derived from an EMBL/GenBank/DDBJ whole genome shotgun (WGS) entry which is preliminary data.</text>
</comment>
<name>A0AA86JQM0_9CLOT</name>
<evidence type="ECO:0000313" key="2">
    <source>
        <dbReference type="Proteomes" id="UP000789738"/>
    </source>
</evidence>